<dbReference type="EMBL" id="BAABKN010000019">
    <property type="protein sequence ID" value="GAA4743546.1"/>
    <property type="molecule type" value="Genomic_DNA"/>
</dbReference>
<reference evidence="6" key="1">
    <citation type="journal article" date="2019" name="Int. J. Syst. Evol. Microbiol.">
        <title>The Global Catalogue of Microorganisms (GCM) 10K type strain sequencing project: providing services to taxonomists for standard genome sequencing and annotation.</title>
        <authorList>
            <consortium name="The Broad Institute Genomics Platform"/>
            <consortium name="The Broad Institute Genome Sequencing Center for Infectious Disease"/>
            <person name="Wu L."/>
            <person name="Ma J."/>
        </authorList>
    </citation>
    <scope>NUCLEOTIDE SEQUENCE [LARGE SCALE GENOMIC DNA]</scope>
    <source>
        <strain evidence="6">JCM 18532</strain>
    </source>
</reference>
<dbReference type="InterPro" id="IPR051209">
    <property type="entry name" value="FAD-bind_Monooxygenase_sf"/>
</dbReference>
<accession>A0ABP8Z191</accession>
<keyword evidence="6" id="KW-1185">Reference proteome</keyword>
<name>A0ABP8Z191_9ACTN</name>
<evidence type="ECO:0000256" key="1">
    <source>
        <dbReference type="ARBA" id="ARBA00010139"/>
    </source>
</evidence>
<evidence type="ECO:0000313" key="5">
    <source>
        <dbReference type="EMBL" id="GAA4743546.1"/>
    </source>
</evidence>
<protein>
    <submittedName>
        <fullName evidence="5">NAD(P)/FAD-dependent oxidoreductase</fullName>
    </submittedName>
</protein>
<dbReference type="InterPro" id="IPR036188">
    <property type="entry name" value="FAD/NAD-bd_sf"/>
</dbReference>
<gene>
    <name evidence="5" type="ORF">GCM10023350_30330</name>
</gene>
<keyword evidence="2" id="KW-0285">Flavoprotein</keyword>
<evidence type="ECO:0000256" key="4">
    <source>
        <dbReference type="ARBA" id="ARBA00023002"/>
    </source>
</evidence>
<comment type="similarity">
    <text evidence="1">Belongs to the FAD-binding monooxygenase family.</text>
</comment>
<dbReference type="RefSeq" id="WP_345527657.1">
    <property type="nucleotide sequence ID" value="NZ_BAABKN010000019.1"/>
</dbReference>
<dbReference type="InterPro" id="IPR020946">
    <property type="entry name" value="Flavin_mOase-like"/>
</dbReference>
<evidence type="ECO:0000256" key="3">
    <source>
        <dbReference type="ARBA" id="ARBA00022827"/>
    </source>
</evidence>
<dbReference type="PANTHER" id="PTHR42877">
    <property type="entry name" value="L-ORNITHINE N(5)-MONOOXYGENASE-RELATED"/>
    <property type="match status" value="1"/>
</dbReference>
<evidence type="ECO:0000313" key="6">
    <source>
        <dbReference type="Proteomes" id="UP001499882"/>
    </source>
</evidence>
<dbReference type="Pfam" id="PF00743">
    <property type="entry name" value="FMO-like"/>
    <property type="match status" value="1"/>
</dbReference>
<organism evidence="5 6">
    <name type="scientific">Nocardioides endophyticus</name>
    <dbReference type="NCBI Taxonomy" id="1353775"/>
    <lineage>
        <taxon>Bacteria</taxon>
        <taxon>Bacillati</taxon>
        <taxon>Actinomycetota</taxon>
        <taxon>Actinomycetes</taxon>
        <taxon>Propionibacteriales</taxon>
        <taxon>Nocardioidaceae</taxon>
        <taxon>Nocardioides</taxon>
    </lineage>
</organism>
<proteinExistence type="inferred from homology"/>
<keyword evidence="3" id="KW-0274">FAD</keyword>
<dbReference type="PANTHER" id="PTHR42877:SF4">
    <property type="entry name" value="FAD_NAD(P)-BINDING DOMAIN-CONTAINING PROTEIN-RELATED"/>
    <property type="match status" value="1"/>
</dbReference>
<evidence type="ECO:0000256" key="2">
    <source>
        <dbReference type="ARBA" id="ARBA00022630"/>
    </source>
</evidence>
<dbReference type="Gene3D" id="3.50.50.60">
    <property type="entry name" value="FAD/NAD(P)-binding domain"/>
    <property type="match status" value="2"/>
</dbReference>
<comment type="caution">
    <text evidence="5">The sequence shown here is derived from an EMBL/GenBank/DDBJ whole genome shotgun (WGS) entry which is preliminary data.</text>
</comment>
<dbReference type="SUPFAM" id="SSF51905">
    <property type="entry name" value="FAD/NAD(P)-binding domain"/>
    <property type="match status" value="2"/>
</dbReference>
<keyword evidence="4" id="KW-0560">Oxidoreductase</keyword>
<dbReference type="Proteomes" id="UP001499882">
    <property type="component" value="Unassembled WGS sequence"/>
</dbReference>
<sequence>MEQPLKAAVIGAGMSGLFLGYHLKQAGYDFTIYEKRAAVGGTWDANTYPGLHVDVLTRNYEFPFARSFHWTKRYAPGSEVRQYLADFARTQGLLDHAIFETEVISGVWEDDRWTITLSDGTSDRVDVLVSATGFLRMPSLPKVPGVESFGGKQFHSSQWDHSIDLHRKGQRFAVVGTGSSGVQITTALGEMGHDVTQFIRSPQWMQVKENPPYAWWEKLVLRVPALARRYDQKMAELRVRTDGNETWRLVPGPDREEMNRRFRAMLEREIPDPELRAKFTPRETLGVKRIAKTPSYYRVVQQDNVTPVFGGIREVVVDGIVDEHGVKHELDVIVWATGFDAHAYMRPMSVTGVGGLTIEEAWSGGVEAFKAIGVPHFPNFFLLCGPFAPVNSISIPTTLAHEVDYLMRLLREVERHRQAYAPTEAATRDFLDEVRAALPGTTYSEGNNWYSQTVGTPVIWPFTRQKHIDQYAELRLSDFEAYPLAASEDGDRRRVS</sequence>
<dbReference type="PRINTS" id="PR00411">
    <property type="entry name" value="PNDRDTASEI"/>
</dbReference>